<dbReference type="Proteomes" id="UP000594261">
    <property type="component" value="Chromosome 4"/>
</dbReference>
<dbReference type="Pfam" id="PF23598">
    <property type="entry name" value="LRR_14"/>
    <property type="match status" value="1"/>
</dbReference>
<dbReference type="Gramene" id="QL04p001485:mrna">
    <property type="protein sequence ID" value="QL04p001485:mrna:CDS:1"/>
    <property type="gene ID" value="QL04p001485"/>
</dbReference>
<dbReference type="PANTHER" id="PTHR47186">
    <property type="entry name" value="LEUCINE-RICH REPEAT-CONTAINING PROTEIN 57"/>
    <property type="match status" value="1"/>
</dbReference>
<dbReference type="Gene3D" id="3.80.10.10">
    <property type="entry name" value="Ribonuclease Inhibitor"/>
    <property type="match status" value="1"/>
</dbReference>
<accession>A0A7N2LCD2</accession>
<evidence type="ECO:0000256" key="1">
    <source>
        <dbReference type="ARBA" id="ARBA00022737"/>
    </source>
</evidence>
<keyword evidence="4" id="KW-1185">Reference proteome</keyword>
<evidence type="ECO:0000313" key="3">
    <source>
        <dbReference type="EnsemblPlants" id="QL04p001485:mrna:CDS:1"/>
    </source>
</evidence>
<protein>
    <recommendedName>
        <fullName evidence="2">Disease resistance R13L4/SHOC-2-like LRR domain-containing protein</fullName>
    </recommendedName>
</protein>
<evidence type="ECO:0000259" key="2">
    <source>
        <dbReference type="Pfam" id="PF23598"/>
    </source>
</evidence>
<sequence length="253" mass="29041">MASSCQKLRRRDFYTSTIAGQNVHLQIQKYLKLRGSQINSVSRNLISETYCAYASFKAEKQGRSNSEIGTLLKKIIEGRDRVLLKVLDLEVVYKPQLPKNLRELRNLKYLGLRWTGLDSYPTSIGDLPCLETIDLKYTNITTLPNSIWKAKKLRHLYMNEVSIQKPSRLVSSTNQLQTLMGLFICFKDPKDCGLEKFTSLRKLELTCHLESTEEIAKCISQLGSLLTLRLRSSDHFGQPLYLVLSHMKDHQSQ</sequence>
<dbReference type="InterPro" id="IPR055414">
    <property type="entry name" value="LRR_R13L4/SHOC2-like"/>
</dbReference>
<dbReference type="SUPFAM" id="SSF52058">
    <property type="entry name" value="L domain-like"/>
    <property type="match status" value="1"/>
</dbReference>
<organism evidence="3 4">
    <name type="scientific">Quercus lobata</name>
    <name type="common">Valley oak</name>
    <dbReference type="NCBI Taxonomy" id="97700"/>
    <lineage>
        <taxon>Eukaryota</taxon>
        <taxon>Viridiplantae</taxon>
        <taxon>Streptophyta</taxon>
        <taxon>Embryophyta</taxon>
        <taxon>Tracheophyta</taxon>
        <taxon>Spermatophyta</taxon>
        <taxon>Magnoliopsida</taxon>
        <taxon>eudicotyledons</taxon>
        <taxon>Gunneridae</taxon>
        <taxon>Pentapetalae</taxon>
        <taxon>rosids</taxon>
        <taxon>fabids</taxon>
        <taxon>Fagales</taxon>
        <taxon>Fagaceae</taxon>
        <taxon>Quercus</taxon>
    </lineage>
</organism>
<dbReference type="InParanoid" id="A0A7N2LCD2"/>
<dbReference type="InterPro" id="IPR032675">
    <property type="entry name" value="LRR_dom_sf"/>
</dbReference>
<keyword evidence="1" id="KW-0677">Repeat</keyword>
<reference evidence="3" key="2">
    <citation type="submission" date="2021-01" db="UniProtKB">
        <authorList>
            <consortium name="EnsemblPlants"/>
        </authorList>
    </citation>
    <scope>IDENTIFICATION</scope>
</reference>
<name>A0A7N2LCD2_QUELO</name>
<evidence type="ECO:0000313" key="4">
    <source>
        <dbReference type="Proteomes" id="UP000594261"/>
    </source>
</evidence>
<proteinExistence type="predicted"/>
<dbReference type="AlphaFoldDB" id="A0A7N2LCD2"/>
<reference evidence="3 4" key="1">
    <citation type="journal article" date="2016" name="G3 (Bethesda)">
        <title>First Draft Assembly and Annotation of the Genome of a California Endemic Oak Quercus lobata Nee (Fagaceae).</title>
        <authorList>
            <person name="Sork V.L."/>
            <person name="Fitz-Gibbon S.T."/>
            <person name="Puiu D."/>
            <person name="Crepeau M."/>
            <person name="Gugger P.F."/>
            <person name="Sherman R."/>
            <person name="Stevens K."/>
            <person name="Langley C.H."/>
            <person name="Pellegrini M."/>
            <person name="Salzberg S.L."/>
        </authorList>
    </citation>
    <scope>NUCLEOTIDE SEQUENCE [LARGE SCALE GENOMIC DNA]</scope>
    <source>
        <strain evidence="3 4">cv. SW786</strain>
    </source>
</reference>
<feature type="domain" description="Disease resistance R13L4/SHOC-2-like LRR" evidence="2">
    <location>
        <begin position="83"/>
        <end position="234"/>
    </location>
</feature>
<dbReference type="EMBL" id="LRBV02000004">
    <property type="status" value="NOT_ANNOTATED_CDS"/>
    <property type="molecule type" value="Genomic_DNA"/>
</dbReference>
<dbReference type="PANTHER" id="PTHR47186:SF50">
    <property type="entry name" value="FBD DOMAIN-CONTAINING PROTEIN"/>
    <property type="match status" value="1"/>
</dbReference>
<dbReference type="EnsemblPlants" id="QL04p001485:mrna">
    <property type="protein sequence ID" value="QL04p001485:mrna:CDS:1"/>
    <property type="gene ID" value="QL04p001485"/>
</dbReference>